<accession>A0A9P6EDE9</accession>
<sequence length="655" mass="74989">MGNRKNLEITKLHSGATQLLRVSKAALFGHGRPARLSTISSPKPSYDPLSSEETLRIQESIKAAQLELKFIPSNIIWESGRQAALNDFISSKSILLSPWRHMPTELLEIIFEETRGVWPDIRYGVPVVSQVCHRWRILALNTPSLWANISLSFEYGFNISGAFERMEYLLQHSRQHPLCVYIATNQQWQITTPEFSTLLEISRRWTHAVLCFNNETLLGYSPLQDRLDQLNSLDLRRLGGGNPSRWPVTVIHRTFENAPRLRHARLQGDWDRSSFALPFGNLLSYHGVTIDTTYFNPLAELTSVVDLEVSCTLKIRPLISGNEAKQLPSIESLVIRFPIQNGEIFHTFFNLIRVPNLRKLVIDIEPNAWLFVNRITPLIVSPTTLTEFVCHANFNARGSIVELLRVTPNLQKLDVMLPSVEDLCKMGAYLFTNPLVPYLRVVNFLATSCIKYHREAIALFALNRHVWPLTRVSLPGCAVTNFTLSFRSSETITELERVLLRDCIPPRYDQVFIEDLPSIDRVNLDIFVLKQLIDLKSKLDMVMARMRRVIGEGDTSAEEETVEEVLTHLILMDLKDVRYLKISQIHTALYDELQYIQDGLYSFAVRRVLQNWAPLWLHDLDDDSDCWVLSGTNSLTYVPALPIPRGLRDCFEISE</sequence>
<evidence type="ECO:0008006" key="3">
    <source>
        <dbReference type="Google" id="ProtNLM"/>
    </source>
</evidence>
<reference evidence="1" key="1">
    <citation type="submission" date="2020-11" db="EMBL/GenBank/DDBJ databases">
        <authorList>
            <consortium name="DOE Joint Genome Institute"/>
            <person name="Ahrendt S."/>
            <person name="Riley R."/>
            <person name="Andreopoulos W."/>
            <person name="Labutti K."/>
            <person name="Pangilinan J."/>
            <person name="Ruiz-Duenas F.J."/>
            <person name="Barrasa J.M."/>
            <person name="Sanchez-Garcia M."/>
            <person name="Camarero S."/>
            <person name="Miyauchi S."/>
            <person name="Serrano A."/>
            <person name="Linde D."/>
            <person name="Babiker R."/>
            <person name="Drula E."/>
            <person name="Ayuso-Fernandez I."/>
            <person name="Pacheco R."/>
            <person name="Padilla G."/>
            <person name="Ferreira P."/>
            <person name="Barriuso J."/>
            <person name="Kellner H."/>
            <person name="Castanera R."/>
            <person name="Alfaro M."/>
            <person name="Ramirez L."/>
            <person name="Pisabarro A.G."/>
            <person name="Kuo A."/>
            <person name="Tritt A."/>
            <person name="Lipzen A."/>
            <person name="He G."/>
            <person name="Yan M."/>
            <person name="Ng V."/>
            <person name="Cullen D."/>
            <person name="Martin F."/>
            <person name="Rosso M.-N."/>
            <person name="Henrissat B."/>
            <person name="Hibbett D."/>
            <person name="Martinez A.T."/>
            <person name="Grigoriev I.V."/>
        </authorList>
    </citation>
    <scope>NUCLEOTIDE SEQUENCE</scope>
    <source>
        <strain evidence="1">CBS 506.95</strain>
    </source>
</reference>
<evidence type="ECO:0000313" key="2">
    <source>
        <dbReference type="Proteomes" id="UP000807306"/>
    </source>
</evidence>
<protein>
    <recommendedName>
        <fullName evidence="3">F-box domain-containing protein</fullName>
    </recommendedName>
</protein>
<dbReference type="SUPFAM" id="SSF52047">
    <property type="entry name" value="RNI-like"/>
    <property type="match status" value="1"/>
</dbReference>
<dbReference type="Gene3D" id="3.80.10.10">
    <property type="entry name" value="Ribonuclease Inhibitor"/>
    <property type="match status" value="1"/>
</dbReference>
<organism evidence="1 2">
    <name type="scientific">Crepidotus variabilis</name>
    <dbReference type="NCBI Taxonomy" id="179855"/>
    <lineage>
        <taxon>Eukaryota</taxon>
        <taxon>Fungi</taxon>
        <taxon>Dikarya</taxon>
        <taxon>Basidiomycota</taxon>
        <taxon>Agaricomycotina</taxon>
        <taxon>Agaricomycetes</taxon>
        <taxon>Agaricomycetidae</taxon>
        <taxon>Agaricales</taxon>
        <taxon>Agaricineae</taxon>
        <taxon>Crepidotaceae</taxon>
        <taxon>Crepidotus</taxon>
    </lineage>
</organism>
<comment type="caution">
    <text evidence="1">The sequence shown here is derived from an EMBL/GenBank/DDBJ whole genome shotgun (WGS) entry which is preliminary data.</text>
</comment>
<dbReference type="EMBL" id="MU157866">
    <property type="protein sequence ID" value="KAF9526873.1"/>
    <property type="molecule type" value="Genomic_DNA"/>
</dbReference>
<gene>
    <name evidence="1" type="ORF">CPB83DRAFT_443921</name>
</gene>
<evidence type="ECO:0000313" key="1">
    <source>
        <dbReference type="EMBL" id="KAF9526873.1"/>
    </source>
</evidence>
<name>A0A9P6EDE9_9AGAR</name>
<keyword evidence="2" id="KW-1185">Reference proteome</keyword>
<dbReference type="Proteomes" id="UP000807306">
    <property type="component" value="Unassembled WGS sequence"/>
</dbReference>
<proteinExistence type="predicted"/>
<dbReference type="AlphaFoldDB" id="A0A9P6EDE9"/>
<dbReference type="Gene3D" id="1.20.1280.50">
    <property type="match status" value="1"/>
</dbReference>
<dbReference type="OrthoDB" id="3365698at2759"/>
<dbReference type="InterPro" id="IPR032675">
    <property type="entry name" value="LRR_dom_sf"/>
</dbReference>